<keyword evidence="3" id="KW-1185">Reference proteome</keyword>
<protein>
    <submittedName>
        <fullName evidence="2">Uncharacterized protein</fullName>
    </submittedName>
</protein>
<reference evidence="2 3" key="1">
    <citation type="journal article" date="2020" name="Nature">
        <title>Six reference-quality genomes reveal evolution of bat adaptations.</title>
        <authorList>
            <person name="Jebb D."/>
            <person name="Huang Z."/>
            <person name="Pippel M."/>
            <person name="Hughes G.M."/>
            <person name="Lavrichenko K."/>
            <person name="Devanna P."/>
            <person name="Winkler S."/>
            <person name="Jermiin L.S."/>
            <person name="Skirmuntt E.C."/>
            <person name="Katzourakis A."/>
            <person name="Burkitt-Gray L."/>
            <person name="Ray D.A."/>
            <person name="Sullivan K.A.M."/>
            <person name="Roscito J.G."/>
            <person name="Kirilenko B.M."/>
            <person name="Davalos L.M."/>
            <person name="Corthals A.P."/>
            <person name="Power M.L."/>
            <person name="Jones G."/>
            <person name="Ransome R.D."/>
            <person name="Dechmann D.K.N."/>
            <person name="Locatelli A.G."/>
            <person name="Puechmaille S.J."/>
            <person name="Fedrigo O."/>
            <person name="Jarvis E.D."/>
            <person name="Hiller M."/>
            <person name="Vernes S.C."/>
            <person name="Myers E.W."/>
            <person name="Teeling E.C."/>
        </authorList>
    </citation>
    <scope>NUCLEOTIDE SEQUENCE [LARGE SCALE GENOMIC DNA]</scope>
    <source>
        <strain evidence="2">MMolMol1</strain>
        <tissue evidence="2">Muscle</tissue>
    </source>
</reference>
<sequence>MEPAPQARALTGNRTGASVQGTTLHPRRHTGWACFVLKVHWPPALLRVKTRGQLSSGTLAQAEVPHSPCSYNFILASSDLNRPCPGDFFLDLLCALTPPSARTEPKSSLRHFSADSSPTPAGRRTPNARGHSPAWHSAEHTVDSVRCCLNETMSSLTRVLRRVSHEAQRG</sequence>
<accession>A0A7J8DBX4</accession>
<evidence type="ECO:0000256" key="1">
    <source>
        <dbReference type="SAM" id="MobiDB-lite"/>
    </source>
</evidence>
<organism evidence="2 3">
    <name type="scientific">Molossus molossus</name>
    <name type="common">Pallas' mastiff bat</name>
    <name type="synonym">Vespertilio molossus</name>
    <dbReference type="NCBI Taxonomy" id="27622"/>
    <lineage>
        <taxon>Eukaryota</taxon>
        <taxon>Metazoa</taxon>
        <taxon>Chordata</taxon>
        <taxon>Craniata</taxon>
        <taxon>Vertebrata</taxon>
        <taxon>Euteleostomi</taxon>
        <taxon>Mammalia</taxon>
        <taxon>Eutheria</taxon>
        <taxon>Laurasiatheria</taxon>
        <taxon>Chiroptera</taxon>
        <taxon>Yangochiroptera</taxon>
        <taxon>Molossidae</taxon>
        <taxon>Molossus</taxon>
    </lineage>
</organism>
<feature type="region of interest" description="Disordered" evidence="1">
    <location>
        <begin position="1"/>
        <end position="20"/>
    </location>
</feature>
<evidence type="ECO:0000313" key="3">
    <source>
        <dbReference type="Proteomes" id="UP000550707"/>
    </source>
</evidence>
<dbReference type="InParanoid" id="A0A7J8DBX4"/>
<dbReference type="Proteomes" id="UP000550707">
    <property type="component" value="Unassembled WGS sequence"/>
</dbReference>
<name>A0A7J8DBX4_MOLMO</name>
<feature type="region of interest" description="Disordered" evidence="1">
    <location>
        <begin position="101"/>
        <end position="137"/>
    </location>
</feature>
<dbReference type="AlphaFoldDB" id="A0A7J8DBX4"/>
<evidence type="ECO:0000313" key="2">
    <source>
        <dbReference type="EMBL" id="KAF6420565.1"/>
    </source>
</evidence>
<gene>
    <name evidence="2" type="ORF">HJG59_009312</name>
</gene>
<proteinExistence type="predicted"/>
<comment type="caution">
    <text evidence="2">The sequence shown here is derived from an EMBL/GenBank/DDBJ whole genome shotgun (WGS) entry which is preliminary data.</text>
</comment>
<dbReference type="EMBL" id="JACASF010000018">
    <property type="protein sequence ID" value="KAF6420565.1"/>
    <property type="molecule type" value="Genomic_DNA"/>
</dbReference>